<dbReference type="Gene3D" id="3.40.50.1820">
    <property type="entry name" value="alpha/beta hydrolase"/>
    <property type="match status" value="1"/>
</dbReference>
<evidence type="ECO:0000259" key="1">
    <source>
        <dbReference type="Pfam" id="PF12697"/>
    </source>
</evidence>
<accession>W0V114</accession>
<proteinExistence type="predicted"/>
<dbReference type="eggNOG" id="COG0596">
    <property type="taxonomic scope" value="Bacteria"/>
</dbReference>
<dbReference type="InterPro" id="IPR000073">
    <property type="entry name" value="AB_hydrolase_1"/>
</dbReference>
<dbReference type="HOGENOM" id="CLU_046066_3_2_4"/>
<dbReference type="Proteomes" id="UP000027604">
    <property type="component" value="Chromosome I"/>
</dbReference>
<organism evidence="2 3">
    <name type="scientific">Janthinobacterium agaricidamnosum NBRC 102515 = DSM 9628</name>
    <dbReference type="NCBI Taxonomy" id="1349767"/>
    <lineage>
        <taxon>Bacteria</taxon>
        <taxon>Pseudomonadati</taxon>
        <taxon>Pseudomonadota</taxon>
        <taxon>Betaproteobacteria</taxon>
        <taxon>Burkholderiales</taxon>
        <taxon>Oxalobacteraceae</taxon>
        <taxon>Janthinobacterium</taxon>
    </lineage>
</organism>
<evidence type="ECO:0000313" key="2">
    <source>
        <dbReference type="EMBL" id="CDG81561.1"/>
    </source>
</evidence>
<dbReference type="InterPro" id="IPR029058">
    <property type="entry name" value="AB_hydrolase_fold"/>
</dbReference>
<dbReference type="PATRIC" id="fig|1349767.4.peg.2632"/>
<reference evidence="2 3" key="1">
    <citation type="journal article" date="2015" name="Genome Announc.">
        <title>Genome Sequence of Mushroom Soft-Rot Pathogen Janthinobacterium agaricidamnosum.</title>
        <authorList>
            <person name="Graupner K."/>
            <person name="Lackner G."/>
            <person name="Hertweck C."/>
        </authorList>
    </citation>
    <scope>NUCLEOTIDE SEQUENCE [LARGE SCALE GENOMIC DNA]</scope>
    <source>
        <strain evidence="3">NBRC 102515 / DSM 9628</strain>
    </source>
</reference>
<dbReference type="STRING" id="1349767.GJA_905"/>
<dbReference type="InterPro" id="IPR045889">
    <property type="entry name" value="MES/HNL"/>
</dbReference>
<protein>
    <submittedName>
        <fullName evidence="2">Esterase</fullName>
    </submittedName>
</protein>
<dbReference type="KEGG" id="jag:GJA_905"/>
<name>W0V114_9BURK</name>
<dbReference type="GO" id="GO:0080032">
    <property type="term" value="F:methyl jasmonate esterase activity"/>
    <property type="evidence" value="ECO:0007669"/>
    <property type="project" value="TreeGrafter"/>
</dbReference>
<evidence type="ECO:0000313" key="3">
    <source>
        <dbReference type="Proteomes" id="UP000027604"/>
    </source>
</evidence>
<keyword evidence="3" id="KW-1185">Reference proteome</keyword>
<feature type="domain" description="AB hydrolase-1" evidence="1">
    <location>
        <begin position="21"/>
        <end position="247"/>
    </location>
</feature>
<dbReference type="Pfam" id="PF12697">
    <property type="entry name" value="Abhydrolase_6"/>
    <property type="match status" value="1"/>
</dbReference>
<dbReference type="GO" id="GO:0080030">
    <property type="term" value="F:methyl indole-3-acetate esterase activity"/>
    <property type="evidence" value="ECO:0007669"/>
    <property type="project" value="TreeGrafter"/>
</dbReference>
<dbReference type="PANTHER" id="PTHR10992">
    <property type="entry name" value="METHYLESTERASE FAMILY MEMBER"/>
    <property type="match status" value="1"/>
</dbReference>
<sequence>MAAPLARAANSPAPKEKTKTFVLVHGAWYGGWCWAKVANELRSKGHQVSAPTCPGVGELNYMLSKEISLTTWIDAIVNHIRYENLSNVTLVASGFSGAVVSGVADRIPAALSKLVFLDAMVLPNGSSVFEAQPQAITQRRLAQAAKEGGGIAIPPPPASSYHIADPQTLAWVEQRLTSQPLGTYTEKLVLRNPIGNGVEKIYVNCNAAVYPPLEEVKQAIRKQPDWQWAELPAHHDPMITEPDLLVEFLHTV</sequence>
<dbReference type="PANTHER" id="PTHR10992:SF1086">
    <property type="entry name" value="AB HYDROLASE-1 DOMAIN-CONTAINING PROTEIN"/>
    <property type="match status" value="1"/>
</dbReference>
<gene>
    <name evidence="2" type="ORF">GJA_905</name>
</gene>
<dbReference type="SUPFAM" id="SSF53474">
    <property type="entry name" value="alpha/beta-Hydrolases"/>
    <property type="match status" value="1"/>
</dbReference>
<dbReference type="EMBL" id="HG322949">
    <property type="protein sequence ID" value="CDG81561.1"/>
    <property type="molecule type" value="Genomic_DNA"/>
</dbReference>
<dbReference type="AlphaFoldDB" id="W0V114"/>